<name>A0A1G6GG66_9GAMM</name>
<organism evidence="4 5">
    <name type="scientific">Acinetobacter boissieri</name>
    <dbReference type="NCBI Taxonomy" id="1219383"/>
    <lineage>
        <taxon>Bacteria</taxon>
        <taxon>Pseudomonadati</taxon>
        <taxon>Pseudomonadota</taxon>
        <taxon>Gammaproteobacteria</taxon>
        <taxon>Moraxellales</taxon>
        <taxon>Moraxellaceae</taxon>
        <taxon>Acinetobacter</taxon>
    </lineage>
</organism>
<evidence type="ECO:0000256" key="1">
    <source>
        <dbReference type="ARBA" id="ARBA00010990"/>
    </source>
</evidence>
<dbReference type="PANTHER" id="PTHR12215:SF10">
    <property type="entry name" value="L-AMINOADIPATE-SEMIALDEHYDE DEHYDROGENASE-PHOSPHOPANTETHEINYL TRANSFERASE"/>
    <property type="match status" value="1"/>
</dbReference>
<dbReference type="RefSeq" id="WP_092746323.1">
    <property type="nucleotide sequence ID" value="NZ_FMYL01000001.1"/>
</dbReference>
<dbReference type="GO" id="GO:0008897">
    <property type="term" value="F:holo-[acyl-carrier-protein] synthase activity"/>
    <property type="evidence" value="ECO:0007669"/>
    <property type="project" value="InterPro"/>
</dbReference>
<protein>
    <submittedName>
        <fullName evidence="4">4'-phosphopantetheinyl transferase</fullName>
    </submittedName>
</protein>
<accession>A0A1G6GG66</accession>
<dbReference type="InterPro" id="IPR050559">
    <property type="entry name" value="P-Pant_transferase_sf"/>
</dbReference>
<dbReference type="GO" id="GO:0019878">
    <property type="term" value="P:lysine biosynthetic process via aminoadipic acid"/>
    <property type="evidence" value="ECO:0007669"/>
    <property type="project" value="TreeGrafter"/>
</dbReference>
<feature type="domain" description="4'-phosphopantetheinyl transferase" evidence="3">
    <location>
        <begin position="92"/>
        <end position="180"/>
    </location>
</feature>
<reference evidence="5" key="1">
    <citation type="submission" date="2016-09" db="EMBL/GenBank/DDBJ databases">
        <authorList>
            <person name="Varghese N."/>
            <person name="Submissions S."/>
        </authorList>
    </citation>
    <scope>NUCLEOTIDE SEQUENCE [LARGE SCALE GENOMIC DNA]</scope>
    <source>
        <strain evidence="5">ANC 4422</strain>
    </source>
</reference>
<dbReference type="OrthoDB" id="9808281at2"/>
<keyword evidence="5" id="KW-1185">Reference proteome</keyword>
<evidence type="ECO:0000313" key="5">
    <source>
        <dbReference type="Proteomes" id="UP000242501"/>
    </source>
</evidence>
<dbReference type="Proteomes" id="UP000242501">
    <property type="component" value="Unassembled WGS sequence"/>
</dbReference>
<dbReference type="Gene3D" id="3.90.470.20">
    <property type="entry name" value="4'-phosphopantetheinyl transferase domain"/>
    <property type="match status" value="1"/>
</dbReference>
<dbReference type="SUPFAM" id="SSF56214">
    <property type="entry name" value="4'-phosphopantetheinyl transferase"/>
    <property type="match status" value="2"/>
</dbReference>
<dbReference type="InterPro" id="IPR037143">
    <property type="entry name" value="4-PPantetheinyl_Trfase_dom_sf"/>
</dbReference>
<dbReference type="InterPro" id="IPR008278">
    <property type="entry name" value="4-PPantetheinyl_Trfase_dom"/>
</dbReference>
<dbReference type="EMBL" id="FMYL01000001">
    <property type="protein sequence ID" value="SDB80954.1"/>
    <property type="molecule type" value="Genomic_DNA"/>
</dbReference>
<dbReference type="GO" id="GO:0005829">
    <property type="term" value="C:cytosol"/>
    <property type="evidence" value="ECO:0007669"/>
    <property type="project" value="TreeGrafter"/>
</dbReference>
<evidence type="ECO:0000256" key="2">
    <source>
        <dbReference type="ARBA" id="ARBA00022679"/>
    </source>
</evidence>
<gene>
    <name evidence="4" type="ORF">SAMN05421733_10146</name>
</gene>
<dbReference type="PANTHER" id="PTHR12215">
    <property type="entry name" value="PHOSPHOPANTETHEINE TRANSFERASE"/>
    <property type="match status" value="1"/>
</dbReference>
<dbReference type="GO" id="GO:0000287">
    <property type="term" value="F:magnesium ion binding"/>
    <property type="evidence" value="ECO:0007669"/>
    <property type="project" value="InterPro"/>
</dbReference>
<evidence type="ECO:0000259" key="3">
    <source>
        <dbReference type="Pfam" id="PF01648"/>
    </source>
</evidence>
<dbReference type="STRING" id="1219383.SAMN05421733_10146"/>
<dbReference type="Pfam" id="PF01648">
    <property type="entry name" value="ACPS"/>
    <property type="match status" value="1"/>
</dbReference>
<proteinExistence type="inferred from homology"/>
<dbReference type="AlphaFoldDB" id="A0A1G6GG66"/>
<evidence type="ECO:0000313" key="4">
    <source>
        <dbReference type="EMBL" id="SDB80954.1"/>
    </source>
</evidence>
<comment type="similarity">
    <text evidence="1">Belongs to the P-Pant transferase superfamily. Gsp/Sfp/HetI/AcpT family.</text>
</comment>
<keyword evidence="2 4" id="KW-0808">Transferase</keyword>
<sequence>MTIFIYYRALSELFHQDDGKVIYSPSTQQQKIQQYRQQLFSQFLLTDLRHEIVVHEDIFGKPYLKDFPHLCFNQSHSQNYYALAYSKDYKHIGIDIEDFSRTVRMEALAKRFFHINELNQWLALGQDKKFWFKVWTAKEAVLKAHGLGIRLRLSDLDTAVCPEKRVGVLWHKQLGQFRYEHIDMESSMLCIAYEDIGNTANLKLQ</sequence>